<dbReference type="KEGG" id="cli:Clim_0565"/>
<evidence type="ECO:0000313" key="1">
    <source>
        <dbReference type="EMBL" id="ACD89657.1"/>
    </source>
</evidence>
<dbReference type="RefSeq" id="WP_012465538.1">
    <property type="nucleotide sequence ID" value="NC_010803.1"/>
</dbReference>
<dbReference type="Proteomes" id="UP000008841">
    <property type="component" value="Chromosome"/>
</dbReference>
<dbReference type="HOGENOM" id="CLU_2192322_0_0_10"/>
<organism evidence="1 2">
    <name type="scientific">Chlorobium limicola (strain DSM 245 / NBRC 103803 / 6330)</name>
    <dbReference type="NCBI Taxonomy" id="290315"/>
    <lineage>
        <taxon>Bacteria</taxon>
        <taxon>Pseudomonadati</taxon>
        <taxon>Chlorobiota</taxon>
        <taxon>Chlorobiia</taxon>
        <taxon>Chlorobiales</taxon>
        <taxon>Chlorobiaceae</taxon>
        <taxon>Chlorobium/Pelodictyon group</taxon>
        <taxon>Chlorobium</taxon>
    </lineage>
</organism>
<dbReference type="OrthoDB" id="8482106at2"/>
<evidence type="ECO:0000313" key="2">
    <source>
        <dbReference type="Proteomes" id="UP000008841"/>
    </source>
</evidence>
<gene>
    <name evidence="1" type="ordered locus">Clim_0565</name>
</gene>
<sequence>MKFFIPAARDNAEAESVYDAIVKFNNAPQQVNRISELAWEHNGMQMSCAVGDEAPIYYGTGKESVVAILDCGQLFKVCTKNRGVVRGEAVLVGKSCARPTYFDTAGDA</sequence>
<dbReference type="EMBL" id="CP001097">
    <property type="protein sequence ID" value="ACD89657.1"/>
    <property type="molecule type" value="Genomic_DNA"/>
</dbReference>
<dbReference type="eggNOG" id="ENOG5032YUC">
    <property type="taxonomic scope" value="Bacteria"/>
</dbReference>
<reference evidence="1 2" key="1">
    <citation type="submission" date="2008-05" db="EMBL/GenBank/DDBJ databases">
        <title>Complete sequence of Chlorobium limicola DSM 245.</title>
        <authorList>
            <consortium name="US DOE Joint Genome Institute"/>
            <person name="Lucas S."/>
            <person name="Copeland A."/>
            <person name="Lapidus A."/>
            <person name="Glavina del Rio T."/>
            <person name="Dalin E."/>
            <person name="Tice H."/>
            <person name="Bruce D."/>
            <person name="Goodwin L."/>
            <person name="Pitluck S."/>
            <person name="Schmutz J."/>
            <person name="Larimer F."/>
            <person name="Land M."/>
            <person name="Hauser L."/>
            <person name="Kyrpides N."/>
            <person name="Ovchinnikova G."/>
            <person name="Zhao F."/>
            <person name="Li T."/>
            <person name="Liu Z."/>
            <person name="Overmann J."/>
            <person name="Bryant D.A."/>
            <person name="Richardson P."/>
        </authorList>
    </citation>
    <scope>NUCLEOTIDE SEQUENCE [LARGE SCALE GENOMIC DNA]</scope>
    <source>
        <strain evidence="2">DSM 245 / NBRC 103803 / 6330</strain>
    </source>
</reference>
<accession>B3EGM0</accession>
<protein>
    <submittedName>
        <fullName evidence="1">Uncharacterized protein</fullName>
    </submittedName>
</protein>
<proteinExistence type="predicted"/>
<dbReference type="STRING" id="290315.Clim_0565"/>
<dbReference type="AlphaFoldDB" id="B3EGM0"/>
<name>B3EGM0_CHLL2</name>